<evidence type="ECO:0000313" key="5">
    <source>
        <dbReference type="EMBL" id="TWU04597.1"/>
    </source>
</evidence>
<proteinExistence type="predicted"/>
<dbReference type="InterPro" id="IPR004843">
    <property type="entry name" value="Calcineurin-like_PHP"/>
</dbReference>
<dbReference type="GO" id="GO:0009245">
    <property type="term" value="P:lipid A biosynthetic process"/>
    <property type="evidence" value="ECO:0007669"/>
    <property type="project" value="TreeGrafter"/>
</dbReference>
<protein>
    <submittedName>
        <fullName evidence="5">Putative metallophosphoesterase</fullName>
        <ecNumber evidence="5">3.1.-.-</ecNumber>
    </submittedName>
</protein>
<keyword evidence="6" id="KW-1185">Reference proteome</keyword>
<evidence type="ECO:0000256" key="2">
    <source>
        <dbReference type="ARBA" id="ARBA00022801"/>
    </source>
</evidence>
<evidence type="ECO:0000313" key="6">
    <source>
        <dbReference type="Proteomes" id="UP000320176"/>
    </source>
</evidence>
<dbReference type="InterPro" id="IPR029052">
    <property type="entry name" value="Metallo-depent_PP-like"/>
</dbReference>
<evidence type="ECO:0000259" key="4">
    <source>
        <dbReference type="Pfam" id="PF00149"/>
    </source>
</evidence>
<dbReference type="PANTHER" id="PTHR31302:SF31">
    <property type="entry name" value="PHOSPHODIESTERASE YAEI"/>
    <property type="match status" value="1"/>
</dbReference>
<name>A0A5C6AYQ1_9BACT</name>
<dbReference type="AlphaFoldDB" id="A0A5C6AYQ1"/>
<dbReference type="CDD" id="cd07385">
    <property type="entry name" value="MPP_YkuE_C"/>
    <property type="match status" value="1"/>
</dbReference>
<dbReference type="SUPFAM" id="SSF56300">
    <property type="entry name" value="Metallo-dependent phosphatases"/>
    <property type="match status" value="1"/>
</dbReference>
<reference evidence="5 6" key="1">
    <citation type="submission" date="2019-02" db="EMBL/GenBank/DDBJ databases">
        <title>Deep-cultivation of Planctomycetes and their phenomic and genomic characterization uncovers novel biology.</title>
        <authorList>
            <person name="Wiegand S."/>
            <person name="Jogler M."/>
            <person name="Boedeker C."/>
            <person name="Pinto D."/>
            <person name="Vollmers J."/>
            <person name="Rivas-Marin E."/>
            <person name="Kohn T."/>
            <person name="Peeters S.H."/>
            <person name="Heuer A."/>
            <person name="Rast P."/>
            <person name="Oberbeckmann S."/>
            <person name="Bunk B."/>
            <person name="Jeske O."/>
            <person name="Meyerdierks A."/>
            <person name="Storesund J.E."/>
            <person name="Kallscheuer N."/>
            <person name="Luecker S."/>
            <person name="Lage O.M."/>
            <person name="Pohl T."/>
            <person name="Merkel B.J."/>
            <person name="Hornburger P."/>
            <person name="Mueller R.-W."/>
            <person name="Bruemmer F."/>
            <person name="Labrenz M."/>
            <person name="Spormann A.M."/>
            <person name="Op Den Camp H."/>
            <person name="Overmann J."/>
            <person name="Amann R."/>
            <person name="Jetten M.S.M."/>
            <person name="Mascher T."/>
            <person name="Medema M.H."/>
            <person name="Devos D.P."/>
            <person name="Kaster A.-K."/>
            <person name="Ovreas L."/>
            <person name="Rohde M."/>
            <person name="Galperin M.Y."/>
            <person name="Jogler C."/>
        </authorList>
    </citation>
    <scope>NUCLEOTIDE SEQUENCE [LARGE SCALE GENOMIC DNA]</scope>
    <source>
        <strain evidence="5 6">Pla52n</strain>
    </source>
</reference>
<keyword evidence="3" id="KW-1133">Transmembrane helix</keyword>
<dbReference type="EC" id="3.1.-.-" evidence="5"/>
<dbReference type="InterPro" id="IPR051158">
    <property type="entry name" value="Metallophosphoesterase_sf"/>
</dbReference>
<feature type="transmembrane region" description="Helical" evidence="3">
    <location>
        <begin position="6"/>
        <end position="24"/>
    </location>
</feature>
<keyword evidence="3" id="KW-0812">Transmembrane</keyword>
<dbReference type="OrthoDB" id="9780884at2"/>
<comment type="caution">
    <text evidence="5">The sequence shown here is derived from an EMBL/GenBank/DDBJ whole genome shotgun (WGS) entry which is preliminary data.</text>
</comment>
<keyword evidence="3" id="KW-0472">Membrane</keyword>
<dbReference type="GO" id="GO:0016020">
    <property type="term" value="C:membrane"/>
    <property type="evidence" value="ECO:0007669"/>
    <property type="project" value="GOC"/>
</dbReference>
<dbReference type="Gene3D" id="3.60.21.10">
    <property type="match status" value="1"/>
</dbReference>
<dbReference type="RefSeq" id="WP_146519992.1">
    <property type="nucleotide sequence ID" value="NZ_CP151726.1"/>
</dbReference>
<keyword evidence="1" id="KW-0479">Metal-binding</keyword>
<evidence type="ECO:0000256" key="3">
    <source>
        <dbReference type="SAM" id="Phobius"/>
    </source>
</evidence>
<dbReference type="Pfam" id="PF00149">
    <property type="entry name" value="Metallophos"/>
    <property type="match status" value="1"/>
</dbReference>
<gene>
    <name evidence="5" type="ORF">Pla52n_26390</name>
</gene>
<sequence length="393" mass="43993">MSALSWWIVWLVALIGHAGLHIGIYNRINGFGWPRVVIKSIVKFFLLTTIAIPILFCVFQGQVILDLLIHGGTWSSLSLWARGYVTLCCIIWLVLGIPWLMWRPIFRLEWVDAPRKIEVVDVQVAVRRPLALSGKAKLESKLPLNQLLELSIEEISLPVVGLPDELVGYRIAHVSDVHLTGDIHPDFVKHAMQRATLWKPDLIALTGDIIDKQPCIDWLVDIFHPANAHDGCYYILGNHDTRVVDSRQTRDAMDRAGWIDLGSQAVRRMIGGIPVSLIGNEFPWFERPDLPPPDDSFRLLLSHSPDQLGWARRNAVGLMLAGHTHGGQGRLPLIGPILSPSFHGSRYASGDFYKPPTTLHVTRGLGGVHLMRINCRPELSLLTLSQAKVHQAF</sequence>
<dbReference type="Proteomes" id="UP000320176">
    <property type="component" value="Unassembled WGS sequence"/>
</dbReference>
<organism evidence="5 6">
    <name type="scientific">Stieleria varia</name>
    <dbReference type="NCBI Taxonomy" id="2528005"/>
    <lineage>
        <taxon>Bacteria</taxon>
        <taxon>Pseudomonadati</taxon>
        <taxon>Planctomycetota</taxon>
        <taxon>Planctomycetia</taxon>
        <taxon>Pirellulales</taxon>
        <taxon>Pirellulaceae</taxon>
        <taxon>Stieleria</taxon>
    </lineage>
</organism>
<dbReference type="GO" id="GO:0046872">
    <property type="term" value="F:metal ion binding"/>
    <property type="evidence" value="ECO:0007669"/>
    <property type="project" value="UniProtKB-KW"/>
</dbReference>
<keyword evidence="2 5" id="KW-0378">Hydrolase</keyword>
<accession>A0A5C6AYQ1</accession>
<dbReference type="GO" id="GO:0008758">
    <property type="term" value="F:UDP-2,3-diacylglucosamine hydrolase activity"/>
    <property type="evidence" value="ECO:0007669"/>
    <property type="project" value="TreeGrafter"/>
</dbReference>
<dbReference type="EMBL" id="SJPN01000003">
    <property type="protein sequence ID" value="TWU04597.1"/>
    <property type="molecule type" value="Genomic_DNA"/>
</dbReference>
<dbReference type="PANTHER" id="PTHR31302">
    <property type="entry name" value="TRANSMEMBRANE PROTEIN WITH METALLOPHOSPHOESTERASE DOMAIN-RELATED"/>
    <property type="match status" value="1"/>
</dbReference>
<feature type="transmembrane region" description="Helical" evidence="3">
    <location>
        <begin position="84"/>
        <end position="102"/>
    </location>
</feature>
<evidence type="ECO:0000256" key="1">
    <source>
        <dbReference type="ARBA" id="ARBA00022723"/>
    </source>
</evidence>
<feature type="transmembrane region" description="Helical" evidence="3">
    <location>
        <begin position="44"/>
        <end position="64"/>
    </location>
</feature>
<feature type="domain" description="Calcineurin-like phosphoesterase" evidence="4">
    <location>
        <begin position="170"/>
        <end position="326"/>
    </location>
</feature>